<keyword evidence="13" id="KW-1185">Reference proteome</keyword>
<dbReference type="InterPro" id="IPR003811">
    <property type="entry name" value="G3P_acylTferase_PlsY"/>
</dbReference>
<keyword evidence="9 10" id="KW-1208">Phospholipid metabolism</keyword>
<comment type="function">
    <text evidence="10">Catalyzes the transfer of an acyl group from acyl-phosphate (acyl-PO(4)) to glycerol-3-phosphate (G3P) to form lysophosphatidic acid (LPA). This enzyme utilizes acyl-phosphate as fatty acyl donor, but not acyl-CoA or acyl-ACP.</text>
</comment>
<dbReference type="GO" id="GO:0005886">
    <property type="term" value="C:plasma membrane"/>
    <property type="evidence" value="ECO:0007669"/>
    <property type="project" value="UniProtKB-SubCell"/>
</dbReference>
<evidence type="ECO:0000256" key="5">
    <source>
        <dbReference type="ARBA" id="ARBA00022989"/>
    </source>
</evidence>
<comment type="subunit">
    <text evidence="10">Probably interacts with PlsX.</text>
</comment>
<reference evidence="13" key="1">
    <citation type="submission" date="2018-11" db="EMBL/GenBank/DDBJ databases">
        <title>Comparative genomics of Parolsenella catena and Libanicoccus massiliensis: Reclassification of Libanicoccus massiliensis as Parolsenella massiliensis comb. nov.</title>
        <authorList>
            <person name="Sakamoto M."/>
            <person name="Ikeyama N."/>
            <person name="Murakami T."/>
            <person name="Mori H."/>
            <person name="Yuki M."/>
            <person name="Ohkuma M."/>
        </authorList>
    </citation>
    <scope>NUCLEOTIDE SEQUENCE [LARGE SCALE GENOMIC DNA]</scope>
    <source>
        <strain evidence="13">JCM 31932</strain>
    </source>
</reference>
<keyword evidence="8 10" id="KW-0594">Phospholipid biosynthesis</keyword>
<dbReference type="EC" id="2.3.1.275" evidence="10"/>
<dbReference type="RefSeq" id="WP_126421851.1">
    <property type="nucleotide sequence ID" value="NZ_AP019367.1"/>
</dbReference>
<dbReference type="Pfam" id="PF02660">
    <property type="entry name" value="G3P_acyltransf"/>
    <property type="match status" value="1"/>
</dbReference>
<gene>
    <name evidence="10 12" type="primary">plsY</name>
    <name evidence="12" type="ORF">Pcatena_08030</name>
</gene>
<keyword evidence="7 10" id="KW-0472">Membrane</keyword>
<dbReference type="GO" id="GO:0008654">
    <property type="term" value="P:phospholipid biosynthetic process"/>
    <property type="evidence" value="ECO:0007669"/>
    <property type="project" value="UniProtKB-UniRule"/>
</dbReference>
<dbReference type="OrthoDB" id="9777124at2"/>
<dbReference type="GO" id="GO:0043772">
    <property type="term" value="F:acyl-phosphate glycerol-3-phosphate acyltransferase activity"/>
    <property type="evidence" value="ECO:0007669"/>
    <property type="project" value="UniProtKB-UniRule"/>
</dbReference>
<evidence type="ECO:0000256" key="3">
    <source>
        <dbReference type="ARBA" id="ARBA00022679"/>
    </source>
</evidence>
<name>A0A3G9K1L6_9ACTN</name>
<evidence type="ECO:0000256" key="9">
    <source>
        <dbReference type="ARBA" id="ARBA00023264"/>
    </source>
</evidence>
<sequence length="231" mass="23416">MNINVAALVAYLAATFLVCGIPFGKIIARAKGVDIQHVGSGNIGTTNVAREIGKGAAALTLLFDAGKGALATGLAGVVFPLCVTGGVSVDPQSPAAALVGLVMLAAVCGHIFSPFLGFHGGKGIAVGVGSLLGFAWPVGLIELGIFFVIAYATKRVSAGSVTVAAIVGLVLALFYGPNLGQDLIVEAAGLVVVWAHRSNIKKLVSGQEKPFSFHKKGERPMPDDPSVGGSR</sequence>
<dbReference type="EMBL" id="AP019367">
    <property type="protein sequence ID" value="BBH50216.1"/>
    <property type="molecule type" value="Genomic_DNA"/>
</dbReference>
<evidence type="ECO:0000256" key="6">
    <source>
        <dbReference type="ARBA" id="ARBA00023098"/>
    </source>
</evidence>
<feature type="transmembrane region" description="Helical" evidence="10">
    <location>
        <begin position="69"/>
        <end position="89"/>
    </location>
</feature>
<evidence type="ECO:0000256" key="11">
    <source>
        <dbReference type="SAM" id="MobiDB-lite"/>
    </source>
</evidence>
<evidence type="ECO:0000256" key="1">
    <source>
        <dbReference type="ARBA" id="ARBA00022475"/>
    </source>
</evidence>
<keyword evidence="2 10" id="KW-0444">Lipid biosynthesis</keyword>
<evidence type="ECO:0000313" key="12">
    <source>
        <dbReference type="EMBL" id="BBH50216.1"/>
    </source>
</evidence>
<dbReference type="KEGG" id="pcat:Pcatena_08030"/>
<dbReference type="PANTHER" id="PTHR30309">
    <property type="entry name" value="INNER MEMBRANE PROTEIN YGIH"/>
    <property type="match status" value="1"/>
</dbReference>
<protein>
    <recommendedName>
        <fullName evidence="10">Glycerol-3-phosphate acyltransferase</fullName>
    </recommendedName>
    <alternativeName>
        <fullName evidence="10">Acyl-PO4 G3P acyltransferase</fullName>
    </alternativeName>
    <alternativeName>
        <fullName evidence="10">Acyl-phosphate--glycerol-3-phosphate acyltransferase</fullName>
    </alternativeName>
    <alternativeName>
        <fullName evidence="10">G3P acyltransferase</fullName>
        <shortName evidence="10">GPAT</shortName>
        <ecNumber evidence="10">2.3.1.275</ecNumber>
    </alternativeName>
    <alternativeName>
        <fullName evidence="10">Lysophosphatidic acid synthase</fullName>
        <shortName evidence="10">LPA synthase</shortName>
    </alternativeName>
</protein>
<dbReference type="SMART" id="SM01207">
    <property type="entry name" value="G3P_acyltransf"/>
    <property type="match status" value="1"/>
</dbReference>
<evidence type="ECO:0000256" key="8">
    <source>
        <dbReference type="ARBA" id="ARBA00023209"/>
    </source>
</evidence>
<feature type="transmembrane region" description="Helical" evidence="10">
    <location>
        <begin position="156"/>
        <end position="175"/>
    </location>
</feature>
<evidence type="ECO:0000256" key="10">
    <source>
        <dbReference type="HAMAP-Rule" id="MF_01043"/>
    </source>
</evidence>
<evidence type="ECO:0000256" key="7">
    <source>
        <dbReference type="ARBA" id="ARBA00023136"/>
    </source>
</evidence>
<evidence type="ECO:0000256" key="2">
    <source>
        <dbReference type="ARBA" id="ARBA00022516"/>
    </source>
</evidence>
<comment type="catalytic activity">
    <reaction evidence="10">
        <text>an acyl phosphate + sn-glycerol 3-phosphate = a 1-acyl-sn-glycero-3-phosphate + phosphate</text>
        <dbReference type="Rhea" id="RHEA:34075"/>
        <dbReference type="ChEBI" id="CHEBI:43474"/>
        <dbReference type="ChEBI" id="CHEBI:57597"/>
        <dbReference type="ChEBI" id="CHEBI:57970"/>
        <dbReference type="ChEBI" id="CHEBI:59918"/>
        <dbReference type="EC" id="2.3.1.275"/>
    </reaction>
</comment>
<dbReference type="PANTHER" id="PTHR30309:SF0">
    <property type="entry name" value="GLYCEROL-3-PHOSPHATE ACYLTRANSFERASE-RELATED"/>
    <property type="match status" value="1"/>
</dbReference>
<comment type="pathway">
    <text evidence="10">Lipid metabolism; phospholipid metabolism.</text>
</comment>
<comment type="subcellular location">
    <subcellularLocation>
        <location evidence="10">Cell membrane</location>
        <topology evidence="10">Multi-pass membrane protein</topology>
    </subcellularLocation>
</comment>
<dbReference type="UniPathway" id="UPA00085"/>
<keyword evidence="12" id="KW-0012">Acyltransferase</keyword>
<keyword evidence="6 10" id="KW-0443">Lipid metabolism</keyword>
<dbReference type="Proteomes" id="UP000273154">
    <property type="component" value="Chromosome"/>
</dbReference>
<dbReference type="AlphaFoldDB" id="A0A3G9K1L6"/>
<evidence type="ECO:0000256" key="4">
    <source>
        <dbReference type="ARBA" id="ARBA00022692"/>
    </source>
</evidence>
<organism evidence="12 13">
    <name type="scientific">Parolsenella catena</name>
    <dbReference type="NCBI Taxonomy" id="2003188"/>
    <lineage>
        <taxon>Bacteria</taxon>
        <taxon>Bacillati</taxon>
        <taxon>Actinomycetota</taxon>
        <taxon>Coriobacteriia</taxon>
        <taxon>Coriobacteriales</taxon>
        <taxon>Atopobiaceae</taxon>
        <taxon>Parolsenella</taxon>
    </lineage>
</organism>
<dbReference type="GeneID" id="88848930"/>
<accession>A0A3G9K1L6</accession>
<keyword evidence="1 10" id="KW-1003">Cell membrane</keyword>
<evidence type="ECO:0000313" key="13">
    <source>
        <dbReference type="Proteomes" id="UP000273154"/>
    </source>
</evidence>
<feature type="region of interest" description="Disordered" evidence="11">
    <location>
        <begin position="211"/>
        <end position="231"/>
    </location>
</feature>
<proteinExistence type="inferred from homology"/>
<keyword evidence="5 10" id="KW-1133">Transmembrane helix</keyword>
<keyword evidence="4 10" id="KW-0812">Transmembrane</keyword>
<dbReference type="HAMAP" id="MF_01043">
    <property type="entry name" value="PlsY"/>
    <property type="match status" value="1"/>
</dbReference>
<comment type="similarity">
    <text evidence="10">Belongs to the PlsY family.</text>
</comment>
<keyword evidence="3 10" id="KW-0808">Transferase</keyword>
<feature type="transmembrane region" description="Helical" evidence="10">
    <location>
        <begin position="124"/>
        <end position="149"/>
    </location>
</feature>
<feature type="transmembrane region" description="Helical" evidence="10">
    <location>
        <begin position="96"/>
        <end position="118"/>
    </location>
</feature>